<accession>A0A127QI31</accession>
<proteinExistence type="predicted"/>
<dbReference type="Proteomes" id="UP000071778">
    <property type="component" value="Chromosome"/>
</dbReference>
<dbReference type="PATRIC" id="fig|279058.18.peg.1663"/>
<name>A0A127QI31_9BURK</name>
<reference evidence="2 3" key="1">
    <citation type="submission" date="2015-11" db="EMBL/GenBank/DDBJ databases">
        <title>Exploring the genomic traits of fungus-feeding bacterial genus Collimonas.</title>
        <authorList>
            <person name="Song C."/>
            <person name="Schmidt R."/>
            <person name="de Jager V."/>
            <person name="Krzyzanowska D."/>
            <person name="Jongedijk E."/>
            <person name="Cankar K."/>
            <person name="Beekwilder J."/>
            <person name="van Veen A."/>
            <person name="de Boer W."/>
            <person name="van Veen J.A."/>
            <person name="Garbeva P."/>
        </authorList>
    </citation>
    <scope>NUCLEOTIDE SEQUENCE [LARGE SCALE GENOMIC DNA]</scope>
    <source>
        <strain evidence="2 3">Ter282</strain>
    </source>
</reference>
<feature type="domain" description="DUF927" evidence="1">
    <location>
        <begin position="1"/>
        <end position="215"/>
    </location>
</feature>
<protein>
    <recommendedName>
        <fullName evidence="1">DUF927 domain-containing protein</fullName>
    </recommendedName>
</protein>
<evidence type="ECO:0000259" key="1">
    <source>
        <dbReference type="Pfam" id="PF06048"/>
    </source>
</evidence>
<dbReference type="Pfam" id="PF06048">
    <property type="entry name" value="DUF927"/>
    <property type="match status" value="1"/>
</dbReference>
<gene>
    <name evidence="2" type="ORF">CAter282_1684</name>
</gene>
<dbReference type="EMBL" id="CP013235">
    <property type="protein sequence ID" value="AMP09465.1"/>
    <property type="molecule type" value="Genomic_DNA"/>
</dbReference>
<keyword evidence="3" id="KW-1185">Reference proteome</keyword>
<evidence type="ECO:0000313" key="3">
    <source>
        <dbReference type="Proteomes" id="UP000071778"/>
    </source>
</evidence>
<dbReference type="InterPro" id="IPR009270">
    <property type="entry name" value="DUF927"/>
</dbReference>
<dbReference type="AlphaFoldDB" id="A0A127QI31"/>
<organism evidence="2 3">
    <name type="scientific">Collimonas arenae</name>
    <dbReference type="NCBI Taxonomy" id="279058"/>
    <lineage>
        <taxon>Bacteria</taxon>
        <taxon>Pseudomonadati</taxon>
        <taxon>Pseudomonadota</taxon>
        <taxon>Betaproteobacteria</taxon>
        <taxon>Burkholderiales</taxon>
        <taxon>Oxalobacteraceae</taxon>
        <taxon>Collimonas</taxon>
    </lineage>
</organism>
<evidence type="ECO:0000313" key="2">
    <source>
        <dbReference type="EMBL" id="AMP09465.1"/>
    </source>
</evidence>
<sequence>MLAGDGTPYRAMLLSMGLQIAPSAQAKNQLTVYIQSQQTDMRVRCTERIGWHDNVYVLPDRTIGESGEMVLFQATGDVTSQFKQRGTLKQWREEVAALCQGNARMVFCVSAGFAAPLLHHAGIASGGFHLWGDSSSGKSTAVRVAGSVYGSKDYPRNWRMTDNALEMTAVQHSDALLILDEIAQVDPKVVGDTVYMLANETGKGRATQTATARRVATWRLLFLSDGEVSLAHHMGEAGKSIKGGHDVRMAHIGADAGKGLGIYDTLHGFTDGATLSNHLMSMIEQYHGTAGMAFLEWAVVRSASLSADLRQCVTELTRDMLPTDAHGQVARVAARFALVGMAGEMATEAGITGWPAGEAAKAARVCFAAWLEGRGGAGNVEHTSIIRQVQGFLQAHGDARFVWWHRALDDRKQNTVNRAGFKRMLTKEGAPISSNADHHRAYGDRMLLDEVEDTELEYFVLPEVFNNEMCKGYSPKMVKKLLMDRSLLVTEGKGDKVRADRNERLPGLGNTRCYRFSSKIMSVEA</sequence>